<sequence length="134" mass="15042">MGKKRVKNKTNNKVNNKATNKINNQLNEKYEKTVRSLVGLGIFPMAYFLAFLPEMTQWKSMTLFAVIMLTGNAALIRNHRSNRYLVPMLIGFFILGAALNITFHGTANMGVLLAVGVVFALKFKTYGEVKREVA</sequence>
<evidence type="ECO:0000313" key="3">
    <source>
        <dbReference type="Proteomes" id="UP001144471"/>
    </source>
</evidence>
<feature type="transmembrane region" description="Helical" evidence="1">
    <location>
        <begin position="58"/>
        <end position="77"/>
    </location>
</feature>
<keyword evidence="1" id="KW-0472">Membrane</keyword>
<organism evidence="2 3">
    <name type="scientific">Propionigenium maris DSM 9537</name>
    <dbReference type="NCBI Taxonomy" id="1123000"/>
    <lineage>
        <taxon>Bacteria</taxon>
        <taxon>Fusobacteriati</taxon>
        <taxon>Fusobacteriota</taxon>
        <taxon>Fusobacteriia</taxon>
        <taxon>Fusobacteriales</taxon>
        <taxon>Fusobacteriaceae</taxon>
        <taxon>Propionigenium</taxon>
    </lineage>
</organism>
<dbReference type="RefSeq" id="WP_281837232.1">
    <property type="nucleotide sequence ID" value="NZ_BSDY01000020.1"/>
</dbReference>
<keyword evidence="1" id="KW-1133">Transmembrane helix</keyword>
<gene>
    <name evidence="2" type="ORF">PM10SUCC1_30800</name>
</gene>
<dbReference type="EMBL" id="BSDY01000020">
    <property type="protein sequence ID" value="GLI57566.1"/>
    <property type="molecule type" value="Genomic_DNA"/>
</dbReference>
<dbReference type="AlphaFoldDB" id="A0A9W6GPF1"/>
<feature type="transmembrane region" description="Helical" evidence="1">
    <location>
        <begin position="84"/>
        <end position="103"/>
    </location>
</feature>
<keyword evidence="1" id="KW-0812">Transmembrane</keyword>
<keyword evidence="3" id="KW-1185">Reference proteome</keyword>
<feature type="transmembrane region" description="Helical" evidence="1">
    <location>
        <begin position="34"/>
        <end position="52"/>
    </location>
</feature>
<comment type="caution">
    <text evidence="2">The sequence shown here is derived from an EMBL/GenBank/DDBJ whole genome shotgun (WGS) entry which is preliminary data.</text>
</comment>
<reference evidence="2" key="1">
    <citation type="submission" date="2022-12" db="EMBL/GenBank/DDBJ databases">
        <title>Reference genome sequencing for broad-spectrum identification of bacterial and archaeal isolates by mass spectrometry.</title>
        <authorList>
            <person name="Sekiguchi Y."/>
            <person name="Tourlousse D.M."/>
        </authorList>
    </citation>
    <scope>NUCLEOTIDE SEQUENCE</scope>
    <source>
        <strain evidence="2">10succ1</strain>
    </source>
</reference>
<dbReference type="Proteomes" id="UP001144471">
    <property type="component" value="Unassembled WGS sequence"/>
</dbReference>
<name>A0A9W6GPF1_9FUSO</name>
<proteinExistence type="predicted"/>
<accession>A0A9W6GPF1</accession>
<evidence type="ECO:0000313" key="2">
    <source>
        <dbReference type="EMBL" id="GLI57566.1"/>
    </source>
</evidence>
<evidence type="ECO:0000256" key="1">
    <source>
        <dbReference type="SAM" id="Phobius"/>
    </source>
</evidence>
<protein>
    <submittedName>
        <fullName evidence="2">Uncharacterized protein</fullName>
    </submittedName>
</protein>